<name>A0A1I5DDD3_9CLOT</name>
<keyword evidence="2" id="KW-1185">Reference proteome</keyword>
<dbReference type="AlphaFoldDB" id="A0A1I5DDD3"/>
<evidence type="ECO:0000313" key="2">
    <source>
        <dbReference type="Proteomes" id="UP000181899"/>
    </source>
</evidence>
<accession>A0A1I5DDD3</accession>
<dbReference type="Proteomes" id="UP000181899">
    <property type="component" value="Unassembled WGS sequence"/>
</dbReference>
<sequence length="46" mass="5458">MLFHEEGSQPRIDEFFVAPAQNREESVELSEKLSEGTWFSEVDWNR</sequence>
<protein>
    <submittedName>
        <fullName evidence="1">Uncharacterized protein</fullName>
    </submittedName>
</protein>
<dbReference type="EMBL" id="FOVK01000009">
    <property type="protein sequence ID" value="SFN97212.1"/>
    <property type="molecule type" value="Genomic_DNA"/>
</dbReference>
<evidence type="ECO:0000313" key="1">
    <source>
        <dbReference type="EMBL" id="SFN97212.1"/>
    </source>
</evidence>
<organism evidence="1 2">
    <name type="scientific">Proteiniclasticum ruminis</name>
    <dbReference type="NCBI Taxonomy" id="398199"/>
    <lineage>
        <taxon>Bacteria</taxon>
        <taxon>Bacillati</taxon>
        <taxon>Bacillota</taxon>
        <taxon>Clostridia</taxon>
        <taxon>Eubacteriales</taxon>
        <taxon>Clostridiaceae</taxon>
        <taxon>Proteiniclasticum</taxon>
    </lineage>
</organism>
<proteinExistence type="predicted"/>
<reference evidence="1 2" key="1">
    <citation type="submission" date="2016-10" db="EMBL/GenBank/DDBJ databases">
        <authorList>
            <person name="de Groot N.N."/>
        </authorList>
    </citation>
    <scope>NUCLEOTIDE SEQUENCE [LARGE SCALE GENOMIC DNA]</scope>
    <source>
        <strain evidence="1 2">ML2</strain>
    </source>
</reference>
<gene>
    <name evidence="1" type="ORF">SAMN04488695_1096</name>
</gene>